<protein>
    <submittedName>
        <fullName evidence="3">Uncharacterized protein</fullName>
    </submittedName>
</protein>
<sequence>MMSNIANNSNFDENLLLSLPAHFANNSRLIEHNINENLNPLTTQNYNEKYKDLENVLAEEKKTNEELQKYYKVLKNDHTRIKNEAFDLKSQMQTLIEENKIMQDKYKSMFEKMQQELRRKQLFIEELKTRELDDVKLDRLKEELSQQIEGPYKDIVRQLEQELQKIQSECNRLRQESGVLKSANEHEKTEHHNYLEQLKLKQEIELNALRKDRDILRQKLQENNQAEALKIKEVIRENNQHKIKIKSLVEENEELREKIEHIESHNNSLMRNHSKLISDLSTKISVLESEKDSLKQQAENSYKETINLNESLANTIRKLHDTERENTSLKLKFDEVQHNCKRDLANLKLEMVKERGEHGRAKEALNNNIQDLMTKVEIANNKAEIQRKLLEEKDRELSKTINGVNEESWTKITELTNEKIDLESKIQLLTKDYEFKLSSLQVEKDKSDDRFKSFEKQREEIVKENTRLRSLIIDSENHRSELEKEQEKSRDLYRKCHKLETELSSNTNLEQELTEMNMKLKNEVLFHSQEVQRHKDQIRRLKEEYENRLVELKTQHIAERNDFTFKNEDLQSKLNKAMEKINDCKKLHEKKKKQFQVYAKALKMKAESLNAKLKELKLKEQSINQMVPMQAYSKLKAHLDSITSRHQAFREMILSKENYPQTNPNNSFKTISNINFQEPIKNWLEPNLKGNNDAILNSIKEFNTSNSKQIQSLIESFKSSKDQENKDEFEIKLDEISNRMETLDSNQKEHLQSVSKNSIDNLTNRSLLRTPSPEKSRKSTKSEQFTPESKETKPKEIEVKKLSLSSSSSSSTSSISEKIRPDSPTKAKNQLNFKQSDSEEESLLNEKLLSKNKQSVLKEKDSSSYEEDFENLKDSSSDSDDF</sequence>
<gene>
    <name evidence="3" type="ORF">OXX778_LOCUS1517</name>
</gene>
<keyword evidence="4" id="KW-1185">Reference proteome</keyword>
<feature type="coiled-coil region" evidence="1">
    <location>
        <begin position="43"/>
        <end position="84"/>
    </location>
</feature>
<feature type="coiled-coil region" evidence="1">
    <location>
        <begin position="156"/>
        <end position="432"/>
    </location>
</feature>
<feature type="compositionally biased region" description="Polar residues" evidence="2">
    <location>
        <begin position="752"/>
        <end position="769"/>
    </location>
</feature>
<dbReference type="Proteomes" id="UP000663879">
    <property type="component" value="Unassembled WGS sequence"/>
</dbReference>
<proteinExistence type="predicted"/>
<feature type="compositionally biased region" description="Basic and acidic residues" evidence="2">
    <location>
        <begin position="788"/>
        <end position="801"/>
    </location>
</feature>
<reference evidence="3" key="1">
    <citation type="submission" date="2021-02" db="EMBL/GenBank/DDBJ databases">
        <authorList>
            <person name="Nowell W R."/>
        </authorList>
    </citation>
    <scope>NUCLEOTIDE SEQUENCE</scope>
    <source>
        <strain evidence="3">Ploen Becks lab</strain>
    </source>
</reference>
<accession>A0A813MGZ8</accession>
<feature type="region of interest" description="Disordered" evidence="2">
    <location>
        <begin position="745"/>
        <end position="882"/>
    </location>
</feature>
<dbReference type="OrthoDB" id="311279at2759"/>
<feature type="compositionally biased region" description="Basic and acidic residues" evidence="2">
    <location>
        <begin position="772"/>
        <end position="781"/>
    </location>
</feature>
<evidence type="ECO:0000256" key="2">
    <source>
        <dbReference type="SAM" id="MobiDB-lite"/>
    </source>
</evidence>
<keyword evidence="1" id="KW-0175">Coiled coil</keyword>
<comment type="caution">
    <text evidence="3">The sequence shown here is derived from an EMBL/GenBank/DDBJ whole genome shotgun (WGS) entry which is preliminary data.</text>
</comment>
<organism evidence="3 4">
    <name type="scientific">Brachionus calyciflorus</name>
    <dbReference type="NCBI Taxonomy" id="104777"/>
    <lineage>
        <taxon>Eukaryota</taxon>
        <taxon>Metazoa</taxon>
        <taxon>Spiralia</taxon>
        <taxon>Gnathifera</taxon>
        <taxon>Rotifera</taxon>
        <taxon>Eurotatoria</taxon>
        <taxon>Monogononta</taxon>
        <taxon>Pseudotrocha</taxon>
        <taxon>Ploima</taxon>
        <taxon>Brachionidae</taxon>
        <taxon>Brachionus</taxon>
    </lineage>
</organism>
<dbReference type="AlphaFoldDB" id="A0A813MGZ8"/>
<evidence type="ECO:0000256" key="1">
    <source>
        <dbReference type="SAM" id="Coils"/>
    </source>
</evidence>
<feature type="compositionally biased region" description="Polar residues" evidence="2">
    <location>
        <begin position="826"/>
        <end position="835"/>
    </location>
</feature>
<evidence type="ECO:0000313" key="3">
    <source>
        <dbReference type="EMBL" id="CAF0714870.1"/>
    </source>
</evidence>
<feature type="coiled-coil region" evidence="1">
    <location>
        <begin position="468"/>
        <end position="626"/>
    </location>
</feature>
<evidence type="ECO:0000313" key="4">
    <source>
        <dbReference type="Proteomes" id="UP000663879"/>
    </source>
</evidence>
<name>A0A813MGZ8_9BILA</name>
<feature type="compositionally biased region" description="Low complexity" evidence="2">
    <location>
        <begin position="803"/>
        <end position="816"/>
    </location>
</feature>
<dbReference type="EMBL" id="CAJNOC010000099">
    <property type="protein sequence ID" value="CAF0714870.1"/>
    <property type="molecule type" value="Genomic_DNA"/>
</dbReference>